<name>A0AC34G7M5_9BILA</name>
<proteinExistence type="predicted"/>
<dbReference type="Proteomes" id="UP000887579">
    <property type="component" value="Unplaced"/>
</dbReference>
<sequence>MIKFTLFIFAASFISTSLAFWPFDGLNGGQKGGRFPPSFPDSGEFRGEEDFPRPPFPTFLKDVDQSERKEWFEIEHSKNSTKAEIQALKDQWAANQTAEVQQAYNEYKEAKLEFIANVTAKGDEFAANLTQDAQNIYNQIKEILQNQDITPAEECEQIKDTLSNTTKEVRRELKPLKKMVVKKCHQKHGGRPHGGPHSGSHEHGCGGPGSHGPPRRDSNSDESQNSGEFGGPRGPPRGGPNSGSNSNSDESGENRPHHPRPSGRPRPSGSPRPTGFTDIPLDGSTDGQFPTLPTYSTTSGGFFRNLFRF</sequence>
<evidence type="ECO:0000313" key="1">
    <source>
        <dbReference type="Proteomes" id="UP000887579"/>
    </source>
</evidence>
<organism evidence="1 2">
    <name type="scientific">Panagrolaimus sp. ES5</name>
    <dbReference type="NCBI Taxonomy" id="591445"/>
    <lineage>
        <taxon>Eukaryota</taxon>
        <taxon>Metazoa</taxon>
        <taxon>Ecdysozoa</taxon>
        <taxon>Nematoda</taxon>
        <taxon>Chromadorea</taxon>
        <taxon>Rhabditida</taxon>
        <taxon>Tylenchina</taxon>
        <taxon>Panagrolaimomorpha</taxon>
        <taxon>Panagrolaimoidea</taxon>
        <taxon>Panagrolaimidae</taxon>
        <taxon>Panagrolaimus</taxon>
    </lineage>
</organism>
<dbReference type="WBParaSite" id="ES5_v2.g25696.t1">
    <property type="protein sequence ID" value="ES5_v2.g25696.t1"/>
    <property type="gene ID" value="ES5_v2.g25696"/>
</dbReference>
<accession>A0AC34G7M5</accession>
<evidence type="ECO:0000313" key="2">
    <source>
        <dbReference type="WBParaSite" id="ES5_v2.g25696.t1"/>
    </source>
</evidence>
<reference evidence="2" key="1">
    <citation type="submission" date="2022-11" db="UniProtKB">
        <authorList>
            <consortium name="WormBaseParasite"/>
        </authorList>
    </citation>
    <scope>IDENTIFICATION</scope>
</reference>
<protein>
    <submittedName>
        <fullName evidence="2">SXP/RAL-2 family protein Ani s 5-like cation-binding domain-containing protein</fullName>
    </submittedName>
</protein>